<reference evidence="3 4" key="1">
    <citation type="journal article" date="2018" name="Mol. Biol. Evol.">
        <title>Analysis of the draft genome of the red seaweed Gracilariopsis chorda provides insights into genome size evolution in Rhodophyta.</title>
        <authorList>
            <person name="Lee J."/>
            <person name="Yang E.C."/>
            <person name="Graf L."/>
            <person name="Yang J.H."/>
            <person name="Qiu H."/>
            <person name="Zel Zion U."/>
            <person name="Chan C.X."/>
            <person name="Stephens T.G."/>
            <person name="Weber A.P.M."/>
            <person name="Boo G.H."/>
            <person name="Boo S.M."/>
            <person name="Kim K.M."/>
            <person name="Shin Y."/>
            <person name="Jung M."/>
            <person name="Lee S.J."/>
            <person name="Yim H.S."/>
            <person name="Lee J.H."/>
            <person name="Bhattacharya D."/>
            <person name="Yoon H.S."/>
        </authorList>
    </citation>
    <scope>NUCLEOTIDE SEQUENCE [LARGE SCALE GENOMIC DNA]</scope>
    <source>
        <strain evidence="3 4">SKKU-2015</strain>
        <tissue evidence="3">Whole body</tissue>
    </source>
</reference>
<evidence type="ECO:0000313" key="3">
    <source>
        <dbReference type="EMBL" id="PXF42979.1"/>
    </source>
</evidence>
<dbReference type="Pfam" id="PF12770">
    <property type="entry name" value="CHAT"/>
    <property type="match status" value="1"/>
</dbReference>
<feature type="region of interest" description="Disordered" evidence="1">
    <location>
        <begin position="1"/>
        <end position="48"/>
    </location>
</feature>
<dbReference type="Proteomes" id="UP000247409">
    <property type="component" value="Unassembled WGS sequence"/>
</dbReference>
<feature type="region of interest" description="Disordered" evidence="1">
    <location>
        <begin position="900"/>
        <end position="920"/>
    </location>
</feature>
<protein>
    <submittedName>
        <fullName evidence="3">Tetratricopeptide repeat protein 28</fullName>
    </submittedName>
</protein>
<organism evidence="3 4">
    <name type="scientific">Gracilariopsis chorda</name>
    <dbReference type="NCBI Taxonomy" id="448386"/>
    <lineage>
        <taxon>Eukaryota</taxon>
        <taxon>Rhodophyta</taxon>
        <taxon>Florideophyceae</taxon>
        <taxon>Rhodymeniophycidae</taxon>
        <taxon>Gracilariales</taxon>
        <taxon>Gracilariaceae</taxon>
        <taxon>Gracilariopsis</taxon>
    </lineage>
</organism>
<proteinExistence type="predicted"/>
<dbReference type="InterPro" id="IPR024983">
    <property type="entry name" value="CHAT_dom"/>
</dbReference>
<evidence type="ECO:0000259" key="2">
    <source>
        <dbReference type="Pfam" id="PF12770"/>
    </source>
</evidence>
<dbReference type="EMBL" id="NBIV01000142">
    <property type="protein sequence ID" value="PXF42979.1"/>
    <property type="molecule type" value="Genomic_DNA"/>
</dbReference>
<name>A0A2V3ILP1_9FLOR</name>
<evidence type="ECO:0000313" key="4">
    <source>
        <dbReference type="Proteomes" id="UP000247409"/>
    </source>
</evidence>
<keyword evidence="4" id="KW-1185">Reference proteome</keyword>
<feature type="compositionally biased region" description="Polar residues" evidence="1">
    <location>
        <begin position="31"/>
        <end position="47"/>
    </location>
</feature>
<comment type="caution">
    <text evidence="3">The sequence shown here is derived from an EMBL/GenBank/DDBJ whole genome shotgun (WGS) entry which is preliminary data.</text>
</comment>
<dbReference type="OrthoDB" id="5017823at2759"/>
<gene>
    <name evidence="3" type="ORF">BWQ96_07283</name>
</gene>
<evidence type="ECO:0000256" key="1">
    <source>
        <dbReference type="SAM" id="MobiDB-lite"/>
    </source>
</evidence>
<accession>A0A2V3ILP1</accession>
<dbReference type="STRING" id="448386.A0A2V3ILP1"/>
<feature type="domain" description="CHAT" evidence="2">
    <location>
        <begin position="1103"/>
        <end position="1400"/>
    </location>
</feature>
<sequence length="1400" mass="156504">MQMLNNDSRRNSIPPSPRLHASHDLNIRGSRLSNKPSPESNTATSGTLLPEASSLETTWWQRFRLALCSSVLREELRGDFSSALSIADSALQQHSLSSCERTDALFSKGLSLLLSGRPQAAMTVLDEMKSHMEDRRDDARHLRYLVWLYIAREEAHAMALDDSNMADDVLLRARFGWPESNVSELRSRQTKIKEVRQITVDRVSVEECELFNAIVFYRLAKMYGYSLCPANVAVPVPERAYLEKASHWIKYARRPPPLARGCGFAQRQYIRLCSMCLPREMIVQNMMTYIPMHDDHDRGLALLLECDLILCRVGTTVEYWGTIAALGGWSTLTAGVLVEEFYRPTAHELDRASKLIQDAHELFDEVNSPRGVASAYIRKSYCAVLDSRWNEGKQYALIAFDRFRAVKDAYGQNVAQLHVVLASIGESPLIDPSSMAFPIGEWGIGCGSYSVAVSLGRLLLRVASQYWLVRNGRIMEALGCCRAARGLFEALKAPLGIADALFSESQVLSFCGARHEEITLLQDALMVLTKMGKVSSETKEARRNLIADIAGGLLRAYLSLESQITGLERLLDDVKELFGLPRGESSIEGAKELLRMFGHFFRDSSSPVSGTASNAKAPFIILHYVTLMTQVLVPAIKAYHLQFRPEAREEFQRLETLALYNIDVLAGNPREKEFCMFLVHGLLHNYEEQKKAALEHFHLFSECSINPILDIVHLQDVTSMNPDGTRMQRTKDITEVQGYLSLDLRTCFSILIKAEAWPEARECLESLNKFLGTSNWWRLDLDNLSYGERIAVLLSKEGKYEEAIKLFDECISFSESTLRSIPDVEKRSYRLRSASPSLLFQAARAVFNYLIVSEAQNRDTHKLCERLFAYLDATKARTMLDLEASNKLLSRPADSQSIVTASSHSHSDDLDGSMTSGNAHGRLDAEALPEEHSTVANIAAWQKLVWHRAALARITAKLHVEGYSTPEQVLASSEASEWRRRRLKKAKNALDYCDKKLHEVGQKLLRDSPVVAKWMKTQGDTLSLGEVQACLPSSVLLVQYFVSARHVFILIATKNHGLIERKLVEMPEKKLQALVERFVSVCATEPLAALAPVVDLRSEYSEAAEGISSTLIDPIKACLHDACQSTEGERVRLIIVPHRCLNDLPFHALPWEDAEPLGSSFVISYLHSASELQFYGKGSVTNPIQIRGGRSLLVGNPCHMSHVHPVSGIRSQESALEGSAEEVITLQSVLREHEVSCCVLTDESANLNRLREWLSEEVGQGPTSTSTILHLATHFVYVRDAPLMSAFLLANGEKLTVLELSTQRTELDLVVLSACSSAHGESTIGGDFYGAVEALRAAGVRRIVASLWPVRDVVARETMTAFYKRVLEGHEPAEALRRTQGLLRQRFEHPCYWAPFTLIG</sequence>